<dbReference type="InterPro" id="IPR052895">
    <property type="entry name" value="HetReg/Transcr_Mod"/>
</dbReference>
<dbReference type="VEuPathDB" id="FungiDB:PV09_04103"/>
<feature type="domain" description="Heterokaryon incompatibility" evidence="2">
    <location>
        <begin position="84"/>
        <end position="232"/>
    </location>
</feature>
<dbReference type="PANTHER" id="PTHR24148:SF73">
    <property type="entry name" value="HET DOMAIN PROTEIN (AFU_ORTHOLOGUE AFUA_8G01020)"/>
    <property type="match status" value="1"/>
</dbReference>
<evidence type="ECO:0000259" key="2">
    <source>
        <dbReference type="Pfam" id="PF06985"/>
    </source>
</evidence>
<dbReference type="PANTHER" id="PTHR24148">
    <property type="entry name" value="ANKYRIN REPEAT DOMAIN-CONTAINING PROTEIN 39 HOMOLOG-RELATED"/>
    <property type="match status" value="1"/>
</dbReference>
<dbReference type="InParanoid" id="A0A0D2ADB4"/>
<dbReference type="Proteomes" id="UP000053259">
    <property type="component" value="Unassembled WGS sequence"/>
</dbReference>
<dbReference type="InterPro" id="IPR010730">
    <property type="entry name" value="HET"/>
</dbReference>
<dbReference type="STRING" id="253628.A0A0D2ADB4"/>
<feature type="compositionally biased region" description="Basic and acidic residues" evidence="1">
    <location>
        <begin position="472"/>
        <end position="481"/>
    </location>
</feature>
<dbReference type="GeneID" id="27312076"/>
<gene>
    <name evidence="3" type="ORF">PV09_04103</name>
</gene>
<evidence type="ECO:0000256" key="1">
    <source>
        <dbReference type="SAM" id="MobiDB-lite"/>
    </source>
</evidence>
<dbReference type="HOGENOM" id="CLU_004184_3_4_1"/>
<dbReference type="AlphaFoldDB" id="A0A0D2ADB4"/>
<evidence type="ECO:0000313" key="4">
    <source>
        <dbReference type="Proteomes" id="UP000053259"/>
    </source>
</evidence>
<evidence type="ECO:0000313" key="3">
    <source>
        <dbReference type="EMBL" id="KIW04938.1"/>
    </source>
</evidence>
<protein>
    <recommendedName>
        <fullName evidence="2">Heterokaryon incompatibility domain-containing protein</fullName>
    </recommendedName>
</protein>
<feature type="region of interest" description="Disordered" evidence="1">
    <location>
        <begin position="459"/>
        <end position="481"/>
    </location>
</feature>
<organism evidence="3 4">
    <name type="scientific">Verruconis gallopava</name>
    <dbReference type="NCBI Taxonomy" id="253628"/>
    <lineage>
        <taxon>Eukaryota</taxon>
        <taxon>Fungi</taxon>
        <taxon>Dikarya</taxon>
        <taxon>Ascomycota</taxon>
        <taxon>Pezizomycotina</taxon>
        <taxon>Dothideomycetes</taxon>
        <taxon>Pleosporomycetidae</taxon>
        <taxon>Venturiales</taxon>
        <taxon>Sympoventuriaceae</taxon>
        <taxon>Verruconis</taxon>
    </lineage>
</organism>
<sequence length="481" mass="55900">MLDKILLYLKLGLTSQRSNGWARPRHWDKYRHGALDTQKQEIRLFKIVITPDDELEARIEHFNLENIVRDPKNDSSNGGSPIRFRALSYTWGPPTPCYDITVEGSVLRVRKNLADFLYAYAKRHPEEYIWIDQICINQDTVVERNHQVQLMSKIYELANEVIIWLGQQDVEGWKPQCSEDCQKDSSALSNTPSHQGQSSKVMSHSLQCLQRMSLAKHILQNAYWGRLWIIQEVMLARELRYFCGDMVLDANDVSKLSEFLIRHNAATRKLKPRPAQRDWINRRENPSRGGRWLTRRVRESPFGFRDSLLRDRNTFREDKKRVDIARCFQTYTHGLCEDVRDKVYGLQSLLDVEHRVQIDYEKTTKEVFIDAALKIVACGNLDSLKEKAISKLAWSMSIEQQAPGERGLFDDEEHGYGVLGILCWYRLCPVDERHERLAIIKNVFEKELIVSESSENVRGTLHPGASGQQTRMRADVIDNEL</sequence>
<dbReference type="EMBL" id="KN847539">
    <property type="protein sequence ID" value="KIW04938.1"/>
    <property type="molecule type" value="Genomic_DNA"/>
</dbReference>
<proteinExistence type="predicted"/>
<keyword evidence="4" id="KW-1185">Reference proteome</keyword>
<name>A0A0D2ADB4_9PEZI</name>
<reference evidence="3 4" key="1">
    <citation type="submission" date="2015-01" db="EMBL/GenBank/DDBJ databases">
        <title>The Genome Sequence of Ochroconis gallopava CBS43764.</title>
        <authorList>
            <consortium name="The Broad Institute Genomics Platform"/>
            <person name="Cuomo C."/>
            <person name="de Hoog S."/>
            <person name="Gorbushina A."/>
            <person name="Stielow B."/>
            <person name="Teixiera M."/>
            <person name="Abouelleil A."/>
            <person name="Chapman S.B."/>
            <person name="Priest M."/>
            <person name="Young S.K."/>
            <person name="Wortman J."/>
            <person name="Nusbaum C."/>
            <person name="Birren B."/>
        </authorList>
    </citation>
    <scope>NUCLEOTIDE SEQUENCE [LARGE SCALE GENOMIC DNA]</scope>
    <source>
        <strain evidence="3 4">CBS 43764</strain>
    </source>
</reference>
<dbReference type="Pfam" id="PF06985">
    <property type="entry name" value="HET"/>
    <property type="match status" value="1"/>
</dbReference>
<accession>A0A0D2ADB4</accession>
<dbReference type="RefSeq" id="XP_016214807.1">
    <property type="nucleotide sequence ID" value="XM_016357403.1"/>
</dbReference>
<dbReference type="OrthoDB" id="5386682at2759"/>